<proteinExistence type="predicted"/>
<keyword evidence="4 5" id="KW-0472">Membrane</keyword>
<evidence type="ECO:0008006" key="10">
    <source>
        <dbReference type="Google" id="ProtNLM"/>
    </source>
</evidence>
<evidence type="ECO:0000256" key="3">
    <source>
        <dbReference type="ARBA" id="ARBA00022989"/>
    </source>
</evidence>
<accession>A0AAX2ES13</accession>
<keyword evidence="1" id="KW-1003">Cell membrane</keyword>
<organism evidence="6 9">
    <name type="scientific">Kosakonia radicincitans</name>
    <dbReference type="NCBI Taxonomy" id="283686"/>
    <lineage>
        <taxon>Bacteria</taxon>
        <taxon>Pseudomonadati</taxon>
        <taxon>Pseudomonadota</taxon>
        <taxon>Gammaproteobacteria</taxon>
        <taxon>Enterobacterales</taxon>
        <taxon>Enterobacteriaceae</taxon>
        <taxon>Kosakonia</taxon>
    </lineage>
</organism>
<evidence type="ECO:0000313" key="8">
    <source>
        <dbReference type="Proteomes" id="UP000198760"/>
    </source>
</evidence>
<protein>
    <recommendedName>
        <fullName evidence="10">DUF1656 domain-containing protein</fullName>
    </recommendedName>
</protein>
<evidence type="ECO:0000256" key="1">
    <source>
        <dbReference type="ARBA" id="ARBA00022475"/>
    </source>
</evidence>
<sequence>MNTDIDVYGVYVPSLLFIMIACYLLFRTLHWVLSVAGFYRYVWHRPLFDIATYFVLFFGCTLLSGTFK</sequence>
<evidence type="ECO:0000313" key="6">
    <source>
        <dbReference type="EMBL" id="SFR11379.1"/>
    </source>
</evidence>
<dbReference type="Proteomes" id="UP000198760">
    <property type="component" value="Unassembled WGS sequence"/>
</dbReference>
<evidence type="ECO:0000313" key="9">
    <source>
        <dbReference type="Proteomes" id="UP000199173"/>
    </source>
</evidence>
<dbReference type="Proteomes" id="UP000199173">
    <property type="component" value="Unassembled WGS sequence"/>
</dbReference>
<evidence type="ECO:0000256" key="4">
    <source>
        <dbReference type="ARBA" id="ARBA00023136"/>
    </source>
</evidence>
<dbReference type="RefSeq" id="WP_007371844.1">
    <property type="nucleotide sequence ID" value="NZ_CABVLS010000011.1"/>
</dbReference>
<keyword evidence="8" id="KW-1185">Reference proteome</keyword>
<feature type="transmembrane region" description="Helical" evidence="5">
    <location>
        <begin position="46"/>
        <end position="67"/>
    </location>
</feature>
<gene>
    <name evidence="7" type="ORF">SAMN03159428_02903</name>
    <name evidence="6" type="ORF">SAMN03159514_02168</name>
</gene>
<evidence type="ECO:0000256" key="5">
    <source>
        <dbReference type="SAM" id="Phobius"/>
    </source>
</evidence>
<feature type="transmembrane region" description="Helical" evidence="5">
    <location>
        <begin position="7"/>
        <end position="26"/>
    </location>
</feature>
<dbReference type="EMBL" id="FPAV01000007">
    <property type="protein sequence ID" value="SFT94333.1"/>
    <property type="molecule type" value="Genomic_DNA"/>
</dbReference>
<dbReference type="AlphaFoldDB" id="A0AAX2ES13"/>
<keyword evidence="3 5" id="KW-1133">Transmembrane helix</keyword>
<dbReference type="Pfam" id="PF07869">
    <property type="entry name" value="DUF1656"/>
    <property type="match status" value="1"/>
</dbReference>
<comment type="caution">
    <text evidence="6">The sequence shown here is derived from an EMBL/GenBank/DDBJ whole genome shotgun (WGS) entry which is preliminary data.</text>
</comment>
<keyword evidence="2 5" id="KW-0812">Transmembrane</keyword>
<evidence type="ECO:0000313" key="7">
    <source>
        <dbReference type="EMBL" id="SFT94333.1"/>
    </source>
</evidence>
<dbReference type="InterPro" id="IPR012451">
    <property type="entry name" value="DUF1656"/>
</dbReference>
<evidence type="ECO:0000256" key="2">
    <source>
        <dbReference type="ARBA" id="ARBA00022692"/>
    </source>
</evidence>
<reference evidence="8 9" key="1">
    <citation type="submission" date="2016-10" db="EMBL/GenBank/DDBJ databases">
        <authorList>
            <person name="Varghese N."/>
            <person name="Submissions S."/>
        </authorList>
    </citation>
    <scope>NUCLEOTIDE SEQUENCE [LARGE SCALE GENOMIC DNA]</scope>
    <source>
        <strain evidence="7 8">NFIX06</strain>
        <strain evidence="6 9">NFIX08</strain>
    </source>
</reference>
<dbReference type="EMBL" id="FOYJ01000004">
    <property type="protein sequence ID" value="SFR11379.1"/>
    <property type="molecule type" value="Genomic_DNA"/>
</dbReference>
<name>A0AAX2ES13_9ENTR</name>